<reference evidence="1" key="2">
    <citation type="journal article" date="2015" name="Fish Shellfish Immunol.">
        <title>Early steps in the European eel (Anguilla anguilla)-Vibrio vulnificus interaction in the gills: Role of the RtxA13 toxin.</title>
        <authorList>
            <person name="Callol A."/>
            <person name="Pajuelo D."/>
            <person name="Ebbesson L."/>
            <person name="Teles M."/>
            <person name="MacKenzie S."/>
            <person name="Amaro C."/>
        </authorList>
    </citation>
    <scope>NUCLEOTIDE SEQUENCE</scope>
</reference>
<protein>
    <submittedName>
        <fullName evidence="1">Uncharacterized protein</fullName>
    </submittedName>
</protein>
<sequence length="54" mass="6693">MSLFAFYFVSHTICRYRHIWIKYGSNIFQMVLILIQPVIYRNCVIFQFMHCMLR</sequence>
<name>A0A0E9S885_ANGAN</name>
<reference evidence="1" key="1">
    <citation type="submission" date="2014-11" db="EMBL/GenBank/DDBJ databases">
        <authorList>
            <person name="Amaro Gonzalez C."/>
        </authorList>
    </citation>
    <scope>NUCLEOTIDE SEQUENCE</scope>
</reference>
<accession>A0A0E9S885</accession>
<evidence type="ECO:0000313" key="1">
    <source>
        <dbReference type="EMBL" id="JAH37427.1"/>
    </source>
</evidence>
<dbReference type="EMBL" id="GBXM01071150">
    <property type="protein sequence ID" value="JAH37427.1"/>
    <property type="molecule type" value="Transcribed_RNA"/>
</dbReference>
<organism evidence="1">
    <name type="scientific">Anguilla anguilla</name>
    <name type="common">European freshwater eel</name>
    <name type="synonym">Muraena anguilla</name>
    <dbReference type="NCBI Taxonomy" id="7936"/>
    <lineage>
        <taxon>Eukaryota</taxon>
        <taxon>Metazoa</taxon>
        <taxon>Chordata</taxon>
        <taxon>Craniata</taxon>
        <taxon>Vertebrata</taxon>
        <taxon>Euteleostomi</taxon>
        <taxon>Actinopterygii</taxon>
        <taxon>Neopterygii</taxon>
        <taxon>Teleostei</taxon>
        <taxon>Anguilliformes</taxon>
        <taxon>Anguillidae</taxon>
        <taxon>Anguilla</taxon>
    </lineage>
</organism>
<dbReference type="AlphaFoldDB" id="A0A0E9S885"/>
<proteinExistence type="predicted"/>